<feature type="compositionally biased region" description="Polar residues" evidence="8">
    <location>
        <begin position="227"/>
        <end position="241"/>
    </location>
</feature>
<dbReference type="InterPro" id="IPR029008">
    <property type="entry name" value="EMC6-like"/>
</dbReference>
<feature type="compositionally biased region" description="Basic and acidic residues" evidence="8">
    <location>
        <begin position="400"/>
        <end position="410"/>
    </location>
</feature>
<evidence type="ECO:0000256" key="7">
    <source>
        <dbReference type="ARBA" id="ARBA00023136"/>
    </source>
</evidence>
<evidence type="ECO:0000256" key="5">
    <source>
        <dbReference type="ARBA" id="ARBA00022824"/>
    </source>
</evidence>
<dbReference type="Pfam" id="PF07019">
    <property type="entry name" value="EMC6"/>
    <property type="match status" value="1"/>
</dbReference>
<accession>A0AAD8MDK3</accession>
<dbReference type="Proteomes" id="UP001237642">
    <property type="component" value="Unassembled WGS sequence"/>
</dbReference>
<feature type="compositionally biased region" description="Polar residues" evidence="8">
    <location>
        <begin position="370"/>
        <end position="382"/>
    </location>
</feature>
<evidence type="ECO:0000256" key="3">
    <source>
        <dbReference type="ARBA" id="ARBA00020827"/>
    </source>
</evidence>
<proteinExistence type="inferred from homology"/>
<comment type="subcellular location">
    <subcellularLocation>
        <location evidence="1">Endoplasmic reticulum membrane</location>
        <topology evidence="1">Multi-pass membrane protein</topology>
    </subcellularLocation>
</comment>
<feature type="compositionally biased region" description="Basic residues" evidence="8">
    <location>
        <begin position="126"/>
        <end position="156"/>
    </location>
</feature>
<feature type="region of interest" description="Disordered" evidence="8">
    <location>
        <begin position="322"/>
        <end position="417"/>
    </location>
</feature>
<dbReference type="GO" id="GO:0072546">
    <property type="term" value="C:EMC complex"/>
    <property type="evidence" value="ECO:0007669"/>
    <property type="project" value="InterPro"/>
</dbReference>
<dbReference type="GO" id="GO:0034975">
    <property type="term" value="P:protein folding in endoplasmic reticulum"/>
    <property type="evidence" value="ECO:0007669"/>
    <property type="project" value="TreeGrafter"/>
</dbReference>
<sequence>MRASIFDLTKKEKDLFCSVLKNSKLPYGCASNISRYVHTKERKVVGYKSHDAHFILHYMLQFAVKKTLKVKVALPLIRLGAFLRGLWSKVIDLDDIKKLQEEIVEEVERLIGEHEALVEIHANSKKYKRARTHTKKPLSAKKPISTKKPQKRKYVTTHKLEQQKQKKVSANASAVEAKGSVRGSIRRKMDLQNDTSGGECTLGNDISTEKQKKVSAKSPELGKRQKLPSSPNILTTQQDANASAVKEKWSVRRKLDLLNDTSGGECTLGNEISTEPRKGKRKRKFRTTDDYISKNETDDDSDDTSERILNVKKKKKVNLLHGPQTRSRANTATITEKEAAKPGRTTQKEVKSSLSDYLELRDRQKKGFLTPTTENVPESNVESIPEEETQSDESVQELAEENKARRESVADPHTLGPDSMAVLIDKLSDPNLASPPDAVVYLESREREEGRTYKTNTAELKKRMSEIKKRMDAGENVDELIVNGKSHGPDWLKGRQGKKAALASTSAPADPFIGDLTAKIRQDLEVELEAKVKRKVQDNMAIRTFMSIIGGVIAGVLGFTSLMGFVFYFLVMAITSVGLAAKAGFSVHSYFDSWNRIILDGFLGGLMDSMAIGHVGSRLYLILNSYRDSIIFMWYLCLGSAQKIKENTLKGYWYSSTCPMAIVNHLCSGGISLALENY</sequence>
<evidence type="ECO:0000256" key="1">
    <source>
        <dbReference type="ARBA" id="ARBA00004477"/>
    </source>
</evidence>
<feature type="compositionally biased region" description="Basic and acidic residues" evidence="8">
    <location>
        <begin position="335"/>
        <end position="351"/>
    </location>
</feature>
<reference evidence="9" key="2">
    <citation type="submission" date="2023-05" db="EMBL/GenBank/DDBJ databases">
        <authorList>
            <person name="Schelkunov M.I."/>
        </authorList>
    </citation>
    <scope>NUCLEOTIDE SEQUENCE</scope>
    <source>
        <strain evidence="9">Hsosn_3</strain>
        <tissue evidence="9">Leaf</tissue>
    </source>
</reference>
<reference evidence="9" key="1">
    <citation type="submission" date="2023-02" db="EMBL/GenBank/DDBJ databases">
        <title>Genome of toxic invasive species Heracleum sosnowskyi carries increased number of genes despite the absence of recent whole-genome duplications.</title>
        <authorList>
            <person name="Schelkunov M."/>
            <person name="Shtratnikova V."/>
            <person name="Makarenko M."/>
            <person name="Klepikova A."/>
            <person name="Omelchenko D."/>
            <person name="Novikova G."/>
            <person name="Obukhova E."/>
            <person name="Bogdanov V."/>
            <person name="Penin A."/>
            <person name="Logacheva M."/>
        </authorList>
    </citation>
    <scope>NUCLEOTIDE SEQUENCE</scope>
    <source>
        <strain evidence="9">Hsosn_3</strain>
        <tissue evidence="9">Leaf</tissue>
    </source>
</reference>
<evidence type="ECO:0000313" key="10">
    <source>
        <dbReference type="Proteomes" id="UP001237642"/>
    </source>
</evidence>
<protein>
    <recommendedName>
        <fullName evidence="3">ER membrane protein complex subunit 6</fullName>
    </recommendedName>
</protein>
<dbReference type="AlphaFoldDB" id="A0AAD8MDK3"/>
<keyword evidence="10" id="KW-1185">Reference proteome</keyword>
<keyword evidence="5" id="KW-0256">Endoplasmic reticulum</keyword>
<dbReference type="PANTHER" id="PTHR20994:SF0">
    <property type="entry name" value="ER MEMBRANE PROTEIN COMPLEX SUBUNIT 6"/>
    <property type="match status" value="1"/>
</dbReference>
<feature type="compositionally biased region" description="Acidic residues" evidence="8">
    <location>
        <begin position="384"/>
        <end position="399"/>
    </location>
</feature>
<dbReference type="PANTHER" id="PTHR20994">
    <property type="entry name" value="ER MEMBRANE PROTEIN COMPLEX SUBUNIT 6"/>
    <property type="match status" value="1"/>
</dbReference>
<comment type="caution">
    <text evidence="9">The sequence shown here is derived from an EMBL/GenBank/DDBJ whole genome shotgun (WGS) entry which is preliminary data.</text>
</comment>
<gene>
    <name evidence="9" type="ORF">POM88_035753</name>
</gene>
<dbReference type="InterPro" id="IPR008504">
    <property type="entry name" value="Emc6"/>
</dbReference>
<evidence type="ECO:0000256" key="8">
    <source>
        <dbReference type="SAM" id="MobiDB-lite"/>
    </source>
</evidence>
<dbReference type="EMBL" id="JAUIZM010000008">
    <property type="protein sequence ID" value="KAK1369661.1"/>
    <property type="molecule type" value="Genomic_DNA"/>
</dbReference>
<name>A0AAD8MDK3_9APIA</name>
<keyword evidence="4" id="KW-0812">Transmembrane</keyword>
<evidence type="ECO:0000313" key="9">
    <source>
        <dbReference type="EMBL" id="KAK1369661.1"/>
    </source>
</evidence>
<evidence type="ECO:0000256" key="6">
    <source>
        <dbReference type="ARBA" id="ARBA00022989"/>
    </source>
</evidence>
<feature type="region of interest" description="Disordered" evidence="8">
    <location>
        <begin position="260"/>
        <end position="286"/>
    </location>
</feature>
<feature type="compositionally biased region" description="Polar residues" evidence="8">
    <location>
        <begin position="324"/>
        <end position="334"/>
    </location>
</feature>
<dbReference type="GO" id="GO:0000045">
    <property type="term" value="P:autophagosome assembly"/>
    <property type="evidence" value="ECO:0007669"/>
    <property type="project" value="TreeGrafter"/>
</dbReference>
<keyword evidence="7" id="KW-0472">Membrane</keyword>
<comment type="similarity">
    <text evidence="2">Belongs to the EMC6 family.</text>
</comment>
<keyword evidence="6" id="KW-1133">Transmembrane helix</keyword>
<evidence type="ECO:0000256" key="2">
    <source>
        <dbReference type="ARBA" id="ARBA00009436"/>
    </source>
</evidence>
<organism evidence="9 10">
    <name type="scientific">Heracleum sosnowskyi</name>
    <dbReference type="NCBI Taxonomy" id="360622"/>
    <lineage>
        <taxon>Eukaryota</taxon>
        <taxon>Viridiplantae</taxon>
        <taxon>Streptophyta</taxon>
        <taxon>Embryophyta</taxon>
        <taxon>Tracheophyta</taxon>
        <taxon>Spermatophyta</taxon>
        <taxon>Magnoliopsida</taxon>
        <taxon>eudicotyledons</taxon>
        <taxon>Gunneridae</taxon>
        <taxon>Pentapetalae</taxon>
        <taxon>asterids</taxon>
        <taxon>campanulids</taxon>
        <taxon>Apiales</taxon>
        <taxon>Apiaceae</taxon>
        <taxon>Apioideae</taxon>
        <taxon>apioid superclade</taxon>
        <taxon>Tordylieae</taxon>
        <taxon>Tordyliinae</taxon>
        <taxon>Heracleum</taxon>
    </lineage>
</organism>
<feature type="region of interest" description="Disordered" evidence="8">
    <location>
        <begin position="126"/>
        <end position="242"/>
    </location>
</feature>
<evidence type="ECO:0000256" key="4">
    <source>
        <dbReference type="ARBA" id="ARBA00022692"/>
    </source>
</evidence>